<accession>A0A9X5E6Q0</accession>
<evidence type="ECO:0000256" key="2">
    <source>
        <dbReference type="SAM" id="SignalP"/>
    </source>
</evidence>
<evidence type="ECO:0000313" key="4">
    <source>
        <dbReference type="Proteomes" id="UP000031532"/>
    </source>
</evidence>
<comment type="caution">
    <text evidence="3">The sequence shown here is derived from an EMBL/GenBank/DDBJ whole genome shotgun (WGS) entry which is preliminary data.</text>
</comment>
<feature type="chain" id="PRO_5040818187" evidence="2">
    <location>
        <begin position="32"/>
        <end position="118"/>
    </location>
</feature>
<dbReference type="RefSeq" id="WP_132867062.1">
    <property type="nucleotide sequence ID" value="NZ_JTJC03000003.1"/>
</dbReference>
<feature type="signal peptide" evidence="2">
    <location>
        <begin position="1"/>
        <end position="31"/>
    </location>
</feature>
<protein>
    <submittedName>
        <fullName evidence="3">Uncharacterized protein</fullName>
    </submittedName>
</protein>
<sequence>MTMKIDRILKTGCSGLILAASFGWLCLPAQADKIIQINTQITGQDGNSNTSVQQSSQTAEIDKKGIKTKLDRSGDYDYLQDSSETSRQDKLNRGNNQSIHRNGKKNPAVDRDIMIYPR</sequence>
<feature type="compositionally biased region" description="Basic and acidic residues" evidence="1">
    <location>
        <begin position="60"/>
        <end position="75"/>
    </location>
</feature>
<evidence type="ECO:0000256" key="1">
    <source>
        <dbReference type="SAM" id="MobiDB-lite"/>
    </source>
</evidence>
<dbReference type="AlphaFoldDB" id="A0A9X5E6Q0"/>
<dbReference type="Proteomes" id="UP000031532">
    <property type="component" value="Unassembled WGS sequence"/>
</dbReference>
<organism evidence="3 4">
    <name type="scientific">Scytonema millei VB511283</name>
    <dbReference type="NCBI Taxonomy" id="1245923"/>
    <lineage>
        <taxon>Bacteria</taxon>
        <taxon>Bacillati</taxon>
        <taxon>Cyanobacteriota</taxon>
        <taxon>Cyanophyceae</taxon>
        <taxon>Nostocales</taxon>
        <taxon>Scytonemataceae</taxon>
        <taxon>Scytonema</taxon>
    </lineage>
</organism>
<keyword evidence="4" id="KW-1185">Reference proteome</keyword>
<feature type="region of interest" description="Disordered" evidence="1">
    <location>
        <begin position="42"/>
        <end position="111"/>
    </location>
</feature>
<proteinExistence type="predicted"/>
<evidence type="ECO:0000313" key="3">
    <source>
        <dbReference type="EMBL" id="NHC35933.1"/>
    </source>
</evidence>
<reference evidence="3 4" key="1">
    <citation type="journal article" date="2015" name="Genome Announc.">
        <title>Draft Genome Sequence of the Terrestrial Cyanobacterium Scytonema millei VB511283, Isolated from Eastern India.</title>
        <authorList>
            <person name="Sen D."/>
            <person name="Chandrababunaidu M.M."/>
            <person name="Singh D."/>
            <person name="Sanghi N."/>
            <person name="Ghorai A."/>
            <person name="Mishra G.P."/>
            <person name="Madduluri M."/>
            <person name="Adhikary S.P."/>
            <person name="Tripathy S."/>
        </authorList>
    </citation>
    <scope>NUCLEOTIDE SEQUENCE [LARGE SCALE GENOMIC DNA]</scope>
    <source>
        <strain evidence="3 4">VB511283</strain>
    </source>
</reference>
<feature type="compositionally biased region" description="Low complexity" evidence="1">
    <location>
        <begin position="47"/>
        <end position="58"/>
    </location>
</feature>
<name>A0A9X5E6Q0_9CYAN</name>
<dbReference type="EMBL" id="JTJC03000003">
    <property type="protein sequence ID" value="NHC35933.1"/>
    <property type="molecule type" value="Genomic_DNA"/>
</dbReference>
<keyword evidence="2" id="KW-0732">Signal</keyword>
<dbReference type="OrthoDB" id="9897200at2"/>
<gene>
    <name evidence="3" type="ORF">QH73_0014940</name>
</gene>